<evidence type="ECO:0008006" key="3">
    <source>
        <dbReference type="Google" id="ProtNLM"/>
    </source>
</evidence>
<evidence type="ECO:0000313" key="2">
    <source>
        <dbReference type="Proteomes" id="UP000031668"/>
    </source>
</evidence>
<gene>
    <name evidence="1" type="ORF">RF11_05510</name>
</gene>
<dbReference type="EMBL" id="JWZT01004123">
    <property type="protein sequence ID" value="KII64720.1"/>
    <property type="molecule type" value="Genomic_DNA"/>
</dbReference>
<reference evidence="1 2" key="1">
    <citation type="journal article" date="2014" name="Genome Biol. Evol.">
        <title>The genome of the myxosporean Thelohanellus kitauei shows adaptations to nutrient acquisition within its fish host.</title>
        <authorList>
            <person name="Yang Y."/>
            <person name="Xiong J."/>
            <person name="Zhou Z."/>
            <person name="Huo F."/>
            <person name="Miao W."/>
            <person name="Ran C."/>
            <person name="Liu Y."/>
            <person name="Zhang J."/>
            <person name="Feng J."/>
            <person name="Wang M."/>
            <person name="Wang M."/>
            <person name="Wang L."/>
            <person name="Yao B."/>
        </authorList>
    </citation>
    <scope>NUCLEOTIDE SEQUENCE [LARGE SCALE GENOMIC DNA]</scope>
    <source>
        <strain evidence="1">Wuqing</strain>
    </source>
</reference>
<name>A0A0C2MK06_THEKT</name>
<keyword evidence="2" id="KW-1185">Reference proteome</keyword>
<dbReference type="Proteomes" id="UP000031668">
    <property type="component" value="Unassembled WGS sequence"/>
</dbReference>
<comment type="caution">
    <text evidence="1">The sequence shown here is derived from an EMBL/GenBank/DDBJ whole genome shotgun (WGS) entry which is preliminary data.</text>
</comment>
<accession>A0A0C2MK06</accession>
<protein>
    <recommendedName>
        <fullName evidence="3">DUF4371 domain-containing protein</fullName>
    </recommendedName>
</protein>
<dbReference type="AlphaFoldDB" id="A0A0C2MK06"/>
<organism evidence="1 2">
    <name type="scientific">Thelohanellus kitauei</name>
    <name type="common">Myxosporean</name>
    <dbReference type="NCBI Taxonomy" id="669202"/>
    <lineage>
        <taxon>Eukaryota</taxon>
        <taxon>Metazoa</taxon>
        <taxon>Cnidaria</taxon>
        <taxon>Myxozoa</taxon>
        <taxon>Myxosporea</taxon>
        <taxon>Bivalvulida</taxon>
        <taxon>Platysporina</taxon>
        <taxon>Myxobolidae</taxon>
        <taxon>Thelohanellus</taxon>
    </lineage>
</organism>
<proteinExistence type="predicted"/>
<sequence>MDDSNDITDTAQVVVFARAIKDNFDRQEKYGKSVSICTDGAPVMMGNKSGCLALLEQFLCLPILEVYKPAPVHYCTDFTSTATVSTYGRDIRRIGSLLQAVRVVLDSHPHSLTSILSPLGVRYQIDIRSLGSIG</sequence>
<evidence type="ECO:0000313" key="1">
    <source>
        <dbReference type="EMBL" id="KII64720.1"/>
    </source>
</evidence>